<sequence length="133" mass="14335">MPRHLRFLPARRRLAASACALLVLFSALFPLMAQAGNRFFGLVTWVELCTGYSMEVIAIDRDGNPVDPDEESGTRCPICTVCAAASILPPSTSPAPAPEFVGHYLPSRGYVQPDTAEHVHHQSQPRAPPVVAG</sequence>
<proteinExistence type="predicted"/>
<evidence type="ECO:0000256" key="1">
    <source>
        <dbReference type="SAM" id="SignalP"/>
    </source>
</evidence>
<keyword evidence="3" id="KW-1185">Reference proteome</keyword>
<evidence type="ECO:0000313" key="3">
    <source>
        <dbReference type="Proteomes" id="UP000599523"/>
    </source>
</evidence>
<dbReference type="EMBL" id="WTVM01000183">
    <property type="protein sequence ID" value="NMG04982.1"/>
    <property type="molecule type" value="Genomic_DNA"/>
</dbReference>
<feature type="chain" id="PRO_5036708080" evidence="1">
    <location>
        <begin position="36"/>
        <end position="133"/>
    </location>
</feature>
<dbReference type="Proteomes" id="UP000599523">
    <property type="component" value="Unassembled WGS sequence"/>
</dbReference>
<dbReference type="Pfam" id="PF11162">
    <property type="entry name" value="DUF2946"/>
    <property type="match status" value="1"/>
</dbReference>
<dbReference type="RefSeq" id="WP_168989603.1">
    <property type="nucleotide sequence ID" value="NZ_CAWPHM010000092.1"/>
</dbReference>
<comment type="caution">
    <text evidence="2">The sequence shown here is derived from an EMBL/GenBank/DDBJ whole genome shotgun (WGS) entry which is preliminary data.</text>
</comment>
<dbReference type="InterPro" id="IPR021333">
    <property type="entry name" value="DUF2946"/>
</dbReference>
<dbReference type="AlphaFoldDB" id="A0A972FGM1"/>
<protein>
    <submittedName>
        <fullName evidence="2">DUF2946 domain-containing protein</fullName>
    </submittedName>
</protein>
<feature type="signal peptide" evidence="1">
    <location>
        <begin position="1"/>
        <end position="35"/>
    </location>
</feature>
<keyword evidence="1" id="KW-0732">Signal</keyword>
<reference evidence="2" key="1">
    <citation type="submission" date="2019-12" db="EMBL/GenBank/DDBJ databases">
        <title>Comparative genomics gives insights into the taxonomy of the Azoarcus-Aromatoleum group and reveals separate origins of nif in the plant-associated Azoarcus and non-plant-associated Aromatoleum sub-groups.</title>
        <authorList>
            <person name="Lafos M."/>
            <person name="Maluk M."/>
            <person name="Batista M."/>
            <person name="Junghare M."/>
            <person name="Carmona M."/>
            <person name="Faoro H."/>
            <person name="Cruz L.M."/>
            <person name="Battistoni F."/>
            <person name="De Souza E."/>
            <person name="Pedrosa F."/>
            <person name="Chen W.-M."/>
            <person name="Poole P.S."/>
            <person name="Dixon R.A."/>
            <person name="James E.K."/>
        </authorList>
    </citation>
    <scope>NUCLEOTIDE SEQUENCE</scope>
    <source>
        <strain evidence="2">NSC3</strain>
    </source>
</reference>
<organism evidence="2 3">
    <name type="scientific">Azoarcus taiwanensis</name>
    <dbReference type="NCBI Taxonomy" id="666964"/>
    <lineage>
        <taxon>Bacteria</taxon>
        <taxon>Pseudomonadati</taxon>
        <taxon>Pseudomonadota</taxon>
        <taxon>Betaproteobacteria</taxon>
        <taxon>Rhodocyclales</taxon>
        <taxon>Zoogloeaceae</taxon>
        <taxon>Azoarcus</taxon>
    </lineage>
</organism>
<evidence type="ECO:0000313" key="2">
    <source>
        <dbReference type="EMBL" id="NMG04982.1"/>
    </source>
</evidence>
<name>A0A972FGM1_9RHOO</name>
<accession>A0A972FGM1</accession>
<gene>
    <name evidence="2" type="ORF">GPA21_18710</name>
</gene>